<protein>
    <submittedName>
        <fullName evidence="4">Recombinase family protein</fullName>
    </submittedName>
</protein>
<evidence type="ECO:0000259" key="3">
    <source>
        <dbReference type="PROSITE" id="PS51737"/>
    </source>
</evidence>
<dbReference type="Gene3D" id="3.90.1750.20">
    <property type="entry name" value="Putative Large Serine Recombinase, Chain B, Domain 2"/>
    <property type="match status" value="1"/>
</dbReference>
<feature type="coiled-coil region" evidence="1">
    <location>
        <begin position="349"/>
        <end position="438"/>
    </location>
</feature>
<dbReference type="InterPro" id="IPR006119">
    <property type="entry name" value="Resolv_N"/>
</dbReference>
<dbReference type="PROSITE" id="PS51737">
    <property type="entry name" value="RECOMBINASE_DNA_BIND"/>
    <property type="match status" value="1"/>
</dbReference>
<dbReference type="PANTHER" id="PTHR30461">
    <property type="entry name" value="DNA-INVERTASE FROM LAMBDOID PROPHAGE"/>
    <property type="match status" value="1"/>
</dbReference>
<proteinExistence type="predicted"/>
<evidence type="ECO:0000313" key="4">
    <source>
        <dbReference type="EMBL" id="WGX75466.1"/>
    </source>
</evidence>
<sequence length="488" mass="56593">MKKNVCLMRVSTDMQETVSQKTAIEKYAKDNKIVIHEYIEEGGVSGFKTKLEDRVGLMKIKQMALENKIDTLIVFNSDRIGRRMELVGFISLLDECDVKILSVTEGCLNKGEDTDSLISSIKMWMAEYESKKISERVKSGKKATALRGEFLGGVPNFGYKLGDRRLEVNKEESEVVKILFNTYIKNGSVGVLDLFEEKGITKRGDKWTRGKIIKTLKNTIYIGKKPLSDGEIPYDEKLRIVSDEVFYKAQEVMKMRTTKIKGNTTKFVNKSNALLEGIVFHRCPDGNIRRLHIDYNSGTFKEPEKKKLLYRCSYCKSRRYKDVQKTYGGIKLNNKIEEMIISIMTNTSYEELEKEFKEFKNENTKEIESQTEILKNKLDKKKVAIDKATKELEKIFMGESNMDKETINSMIIKLKDEVREIEENLIILKNEMQNIKIRNMNTYTILEKYKNFEFLYNKATLEEKKIILQEIINKVIVSEDDIEISLNI</sequence>
<organism evidence="4 5">
    <name type="scientific">Paraclostridium bifermentans</name>
    <name type="common">Clostridium bifermentans</name>
    <dbReference type="NCBI Taxonomy" id="1490"/>
    <lineage>
        <taxon>Bacteria</taxon>
        <taxon>Bacillati</taxon>
        <taxon>Bacillota</taxon>
        <taxon>Clostridia</taxon>
        <taxon>Peptostreptococcales</taxon>
        <taxon>Peptostreptococcaceae</taxon>
        <taxon>Paraclostridium</taxon>
    </lineage>
</organism>
<dbReference type="PROSITE" id="PS51736">
    <property type="entry name" value="RECOMBINASES_3"/>
    <property type="match status" value="1"/>
</dbReference>
<dbReference type="InterPro" id="IPR050639">
    <property type="entry name" value="SSR_resolvase"/>
</dbReference>
<evidence type="ECO:0000313" key="5">
    <source>
        <dbReference type="Proteomes" id="UP001239169"/>
    </source>
</evidence>
<dbReference type="Pfam" id="PF07508">
    <property type="entry name" value="Recombinase"/>
    <property type="match status" value="1"/>
</dbReference>
<dbReference type="Pfam" id="PF00239">
    <property type="entry name" value="Resolvase"/>
    <property type="match status" value="1"/>
</dbReference>
<gene>
    <name evidence="4" type="ORF">QJS64_15995</name>
</gene>
<dbReference type="PANTHER" id="PTHR30461:SF23">
    <property type="entry name" value="DNA RECOMBINASE-RELATED"/>
    <property type="match status" value="1"/>
</dbReference>
<dbReference type="CDD" id="cd00338">
    <property type="entry name" value="Ser_Recombinase"/>
    <property type="match status" value="1"/>
</dbReference>
<name>A0ABY8R471_PARBF</name>
<accession>A0ABY8R471</accession>
<dbReference type="Proteomes" id="UP001239169">
    <property type="component" value="Chromosome"/>
</dbReference>
<dbReference type="InterPro" id="IPR038109">
    <property type="entry name" value="DNA_bind_recomb_sf"/>
</dbReference>
<dbReference type="SUPFAM" id="SSF53041">
    <property type="entry name" value="Resolvase-like"/>
    <property type="match status" value="1"/>
</dbReference>
<dbReference type="SMART" id="SM00857">
    <property type="entry name" value="Resolvase"/>
    <property type="match status" value="1"/>
</dbReference>
<keyword evidence="5" id="KW-1185">Reference proteome</keyword>
<dbReference type="Gene3D" id="3.40.50.1390">
    <property type="entry name" value="Resolvase, N-terminal catalytic domain"/>
    <property type="match status" value="1"/>
</dbReference>
<evidence type="ECO:0000259" key="2">
    <source>
        <dbReference type="PROSITE" id="PS51736"/>
    </source>
</evidence>
<dbReference type="InterPro" id="IPR011109">
    <property type="entry name" value="DNA_bind_recombinase_dom"/>
</dbReference>
<keyword evidence="1" id="KW-0175">Coiled coil</keyword>
<dbReference type="InterPro" id="IPR036162">
    <property type="entry name" value="Resolvase-like_N_sf"/>
</dbReference>
<feature type="domain" description="Resolvase/invertase-type recombinase catalytic" evidence="2">
    <location>
        <begin position="3"/>
        <end position="148"/>
    </location>
</feature>
<feature type="domain" description="Recombinase" evidence="3">
    <location>
        <begin position="156"/>
        <end position="259"/>
    </location>
</feature>
<reference evidence="4 5" key="1">
    <citation type="submission" date="2023-04" db="EMBL/GenBank/DDBJ databases">
        <title>Bacteria Genome Submission.</title>
        <authorList>
            <person name="Isaac P."/>
        </authorList>
    </citation>
    <scope>NUCLEOTIDE SEQUENCE [LARGE SCALE GENOMIC DNA]</scope>
    <source>
        <strain evidence="4 5">SampleS7P1</strain>
    </source>
</reference>
<evidence type="ECO:0000256" key="1">
    <source>
        <dbReference type="SAM" id="Coils"/>
    </source>
</evidence>
<dbReference type="EMBL" id="CP124685">
    <property type="protein sequence ID" value="WGX75466.1"/>
    <property type="molecule type" value="Genomic_DNA"/>
</dbReference>